<feature type="domain" description="Spore germination GerAC-like C-terminal" evidence="8">
    <location>
        <begin position="214"/>
        <end position="383"/>
    </location>
</feature>
<evidence type="ECO:0000256" key="2">
    <source>
        <dbReference type="ARBA" id="ARBA00007886"/>
    </source>
</evidence>
<evidence type="ECO:0000256" key="4">
    <source>
        <dbReference type="ARBA" id="ARBA00022729"/>
    </source>
</evidence>
<keyword evidence="3" id="KW-0309">Germination</keyword>
<keyword evidence="4" id="KW-0732">Signal</keyword>
<dbReference type="EMBL" id="JBHTKJ010000027">
    <property type="protein sequence ID" value="MFD1038915.1"/>
    <property type="molecule type" value="Genomic_DNA"/>
</dbReference>
<evidence type="ECO:0000256" key="3">
    <source>
        <dbReference type="ARBA" id="ARBA00022544"/>
    </source>
</evidence>
<dbReference type="PANTHER" id="PTHR35789">
    <property type="entry name" value="SPORE GERMINATION PROTEIN B3"/>
    <property type="match status" value="1"/>
</dbReference>
<dbReference type="Gene3D" id="3.30.300.210">
    <property type="entry name" value="Nutrient germinant receptor protein C, domain 3"/>
    <property type="match status" value="1"/>
</dbReference>
<dbReference type="InterPro" id="IPR008844">
    <property type="entry name" value="Spore_GerAC-like"/>
</dbReference>
<keyword evidence="7" id="KW-0449">Lipoprotein</keyword>
<evidence type="ECO:0000313" key="10">
    <source>
        <dbReference type="EMBL" id="MFD1038915.1"/>
    </source>
</evidence>
<evidence type="ECO:0000259" key="9">
    <source>
        <dbReference type="Pfam" id="PF25198"/>
    </source>
</evidence>
<evidence type="ECO:0000256" key="7">
    <source>
        <dbReference type="ARBA" id="ARBA00023288"/>
    </source>
</evidence>
<organism evidence="10 11">
    <name type="scientific">Virgibacillus byunsanensis</name>
    <dbReference type="NCBI Taxonomy" id="570945"/>
    <lineage>
        <taxon>Bacteria</taxon>
        <taxon>Bacillati</taxon>
        <taxon>Bacillota</taxon>
        <taxon>Bacilli</taxon>
        <taxon>Bacillales</taxon>
        <taxon>Bacillaceae</taxon>
        <taxon>Virgibacillus</taxon>
    </lineage>
</organism>
<evidence type="ECO:0000256" key="1">
    <source>
        <dbReference type="ARBA" id="ARBA00004635"/>
    </source>
</evidence>
<dbReference type="InterPro" id="IPR038501">
    <property type="entry name" value="Spore_GerAC_C_sf"/>
</dbReference>
<dbReference type="NCBIfam" id="TIGR02887">
    <property type="entry name" value="spore_ger_x_C"/>
    <property type="match status" value="1"/>
</dbReference>
<dbReference type="Pfam" id="PF25198">
    <property type="entry name" value="Spore_GerAC_N"/>
    <property type="match status" value="1"/>
</dbReference>
<accession>A0ABW3LLW3</accession>
<keyword evidence="5" id="KW-0472">Membrane</keyword>
<dbReference type="PANTHER" id="PTHR35789:SF1">
    <property type="entry name" value="SPORE GERMINATION PROTEIN B3"/>
    <property type="match status" value="1"/>
</dbReference>
<dbReference type="Gene3D" id="6.20.190.10">
    <property type="entry name" value="Nutrient germinant receptor protein C, domain 1"/>
    <property type="match status" value="1"/>
</dbReference>
<evidence type="ECO:0000259" key="8">
    <source>
        <dbReference type="Pfam" id="PF05504"/>
    </source>
</evidence>
<name>A0ABW3LLW3_9BACI</name>
<keyword evidence="11" id="KW-1185">Reference proteome</keyword>
<evidence type="ECO:0000256" key="5">
    <source>
        <dbReference type="ARBA" id="ARBA00023136"/>
    </source>
</evidence>
<gene>
    <name evidence="10" type="ORF">ACFQ3N_11010</name>
</gene>
<dbReference type="Proteomes" id="UP001597040">
    <property type="component" value="Unassembled WGS sequence"/>
</dbReference>
<dbReference type="InterPro" id="IPR046953">
    <property type="entry name" value="Spore_GerAC-like_C"/>
</dbReference>
<keyword evidence="6" id="KW-0564">Palmitate</keyword>
<evidence type="ECO:0000256" key="6">
    <source>
        <dbReference type="ARBA" id="ARBA00023139"/>
    </source>
</evidence>
<dbReference type="Pfam" id="PF05504">
    <property type="entry name" value="Spore_GerAC"/>
    <property type="match status" value="1"/>
</dbReference>
<proteinExistence type="inferred from homology"/>
<protein>
    <submittedName>
        <fullName evidence="10">Ger(X)C family spore germination protein</fullName>
    </submittedName>
</protein>
<feature type="domain" description="Spore germination protein N-terminal" evidence="9">
    <location>
        <begin position="24"/>
        <end position="204"/>
    </location>
</feature>
<evidence type="ECO:0000313" key="11">
    <source>
        <dbReference type="Proteomes" id="UP001597040"/>
    </source>
</evidence>
<dbReference type="InterPro" id="IPR057336">
    <property type="entry name" value="GerAC_N"/>
</dbReference>
<dbReference type="PROSITE" id="PS51257">
    <property type="entry name" value="PROKAR_LIPOPROTEIN"/>
    <property type="match status" value="1"/>
</dbReference>
<reference evidence="11" key="1">
    <citation type="journal article" date="2019" name="Int. J. Syst. Evol. Microbiol.">
        <title>The Global Catalogue of Microorganisms (GCM) 10K type strain sequencing project: providing services to taxonomists for standard genome sequencing and annotation.</title>
        <authorList>
            <consortium name="The Broad Institute Genomics Platform"/>
            <consortium name="The Broad Institute Genome Sequencing Center for Infectious Disease"/>
            <person name="Wu L."/>
            <person name="Ma J."/>
        </authorList>
    </citation>
    <scope>NUCLEOTIDE SEQUENCE [LARGE SCALE GENOMIC DNA]</scope>
    <source>
        <strain evidence="11">CCUG 56754</strain>
    </source>
</reference>
<sequence length="392" mass="43703">MNKRMWVCLLISLMLPVFLVGCWDRVEIEERGFVVGIAIDLKEKQQNEEYTLTMTNQVVVPSGLGTPSQGGSKTEAFINLSASGKGMFEIIREISLLTSRALFYPHLQVIVFSADIAKEPNLIGSILDIFIRDHEMRRSVSVVITEGEAKKVLDIQPEIEDLPAMFIQEIMENSEKNAEAVEPVRVGKVHGYLLRDRSYVIPRVVLTEDNIDYKGAGVFQGQTNQMVGILNGEETEGLNYITGTVKGGSIKAEVDGKLNVMEIKGAGSNIKIEGKTKESLEISVDISVEGRIEEKFGTKSVLQPSYVKEVEKKMADEIEKIANKTIKKVQEELNVDVLGFSDILRQRHYNLWEELKGDWDAGENYFSQTPIKVSATVKIKGSGASDQVKEEE</sequence>
<comment type="caution">
    <text evidence="10">The sequence shown here is derived from an EMBL/GenBank/DDBJ whole genome shotgun (WGS) entry which is preliminary data.</text>
</comment>
<comment type="similarity">
    <text evidence="2">Belongs to the GerABKC lipoprotein family.</text>
</comment>
<dbReference type="RefSeq" id="WP_390362353.1">
    <property type="nucleotide sequence ID" value="NZ_JBHTKJ010000027.1"/>
</dbReference>
<comment type="subcellular location">
    <subcellularLocation>
        <location evidence="1">Membrane</location>
        <topology evidence="1">Lipid-anchor</topology>
    </subcellularLocation>
</comment>